<name>A0A3B0ZN50_9ZZZZ</name>
<sequence length="80" mass="8290">TNIQTVNLVDTANPGTYEVTYNVSDAAGNVATEVVRTVNVITTVSNNPDDSDSGGGAFGALLGLGLILMAIRRRSTKGHQ</sequence>
<keyword evidence="1" id="KW-0472">Membrane</keyword>
<reference evidence="3" key="1">
    <citation type="submission" date="2018-06" db="EMBL/GenBank/DDBJ databases">
        <authorList>
            <person name="Zhirakovskaya E."/>
        </authorList>
    </citation>
    <scope>NUCLEOTIDE SEQUENCE</scope>
</reference>
<dbReference type="EMBL" id="UOFQ01000109">
    <property type="protein sequence ID" value="VAW88832.1"/>
    <property type="molecule type" value="Genomic_DNA"/>
</dbReference>
<dbReference type="Pfam" id="PF16403">
    <property type="entry name" value="Bact_surface_Ig-like"/>
    <property type="match status" value="1"/>
</dbReference>
<evidence type="ECO:0000256" key="1">
    <source>
        <dbReference type="SAM" id="Phobius"/>
    </source>
</evidence>
<dbReference type="AlphaFoldDB" id="A0A3B0ZN50"/>
<feature type="non-terminal residue" evidence="3">
    <location>
        <position position="1"/>
    </location>
</feature>
<keyword evidence="1" id="KW-0812">Transmembrane</keyword>
<evidence type="ECO:0000259" key="2">
    <source>
        <dbReference type="Pfam" id="PF16403"/>
    </source>
</evidence>
<evidence type="ECO:0000313" key="3">
    <source>
        <dbReference type="EMBL" id="VAW88832.1"/>
    </source>
</evidence>
<accession>A0A3B0ZN50</accession>
<feature type="transmembrane region" description="Helical" evidence="1">
    <location>
        <begin position="53"/>
        <end position="71"/>
    </location>
</feature>
<feature type="domain" description="Pesticidal crystal protein Cry22Aa Ig-like" evidence="2">
    <location>
        <begin position="2"/>
        <end position="40"/>
    </location>
</feature>
<dbReference type="InterPro" id="IPR013783">
    <property type="entry name" value="Ig-like_fold"/>
</dbReference>
<protein>
    <recommendedName>
        <fullName evidence="2">Pesticidal crystal protein Cry22Aa Ig-like domain-containing protein</fullName>
    </recommendedName>
</protein>
<proteinExistence type="predicted"/>
<organism evidence="3">
    <name type="scientific">hydrothermal vent metagenome</name>
    <dbReference type="NCBI Taxonomy" id="652676"/>
    <lineage>
        <taxon>unclassified sequences</taxon>
        <taxon>metagenomes</taxon>
        <taxon>ecological metagenomes</taxon>
    </lineage>
</organism>
<dbReference type="InterPro" id="IPR032179">
    <property type="entry name" value="Cry22Aa_Ig-like"/>
</dbReference>
<keyword evidence="1" id="KW-1133">Transmembrane helix</keyword>
<gene>
    <name evidence="3" type="ORF">MNBD_GAMMA17-2053</name>
</gene>
<dbReference type="Gene3D" id="2.60.40.10">
    <property type="entry name" value="Immunoglobulins"/>
    <property type="match status" value="1"/>
</dbReference>